<keyword evidence="2" id="KW-0812">Transmembrane</keyword>
<dbReference type="Proteomes" id="UP000244867">
    <property type="component" value="Unassembled WGS sequence"/>
</dbReference>
<accession>A0A2R7YU00</accession>
<feature type="region of interest" description="Disordered" evidence="1">
    <location>
        <begin position="318"/>
        <end position="346"/>
    </location>
</feature>
<dbReference type="SUPFAM" id="SSF50998">
    <property type="entry name" value="Quinoprotein alcohol dehydrogenase-like"/>
    <property type="match status" value="1"/>
</dbReference>
<feature type="transmembrane region" description="Helical" evidence="2">
    <location>
        <begin position="49"/>
        <end position="69"/>
    </location>
</feature>
<keyword evidence="2" id="KW-0472">Membrane</keyword>
<dbReference type="OrthoDB" id="3276947at2"/>
<evidence type="ECO:0008006" key="5">
    <source>
        <dbReference type="Google" id="ProtNLM"/>
    </source>
</evidence>
<feature type="compositionally biased region" description="Polar residues" evidence="1">
    <location>
        <begin position="334"/>
        <end position="345"/>
    </location>
</feature>
<evidence type="ECO:0000313" key="3">
    <source>
        <dbReference type="EMBL" id="PUA79880.1"/>
    </source>
</evidence>
<keyword evidence="2" id="KW-1133">Transmembrane helix</keyword>
<feature type="compositionally biased region" description="Basic and acidic residues" evidence="1">
    <location>
        <begin position="319"/>
        <end position="332"/>
    </location>
</feature>
<reference evidence="3 4" key="1">
    <citation type="submission" date="2018-03" db="EMBL/GenBank/DDBJ databases">
        <authorList>
            <person name="Keele B.F."/>
        </authorList>
    </citation>
    <scope>NUCLEOTIDE SEQUENCE [LARGE SCALE GENOMIC DNA]</scope>
    <source>
        <strain evidence="3 4">IB-3</strain>
    </source>
</reference>
<dbReference type="AlphaFoldDB" id="A0A2R7YU00"/>
<protein>
    <recommendedName>
        <fullName evidence="5">Pyrrolo-quinoline quinone</fullName>
    </recommendedName>
</protein>
<evidence type="ECO:0000313" key="4">
    <source>
        <dbReference type="Proteomes" id="UP000244867"/>
    </source>
</evidence>
<name>A0A2R7YU00_9ACTN</name>
<dbReference type="EMBL" id="PYXZ01000008">
    <property type="protein sequence ID" value="PUA79880.1"/>
    <property type="molecule type" value="Genomic_DNA"/>
</dbReference>
<organism evidence="3 4">
    <name type="scientific">Nocardioides currus</name>
    <dbReference type="NCBI Taxonomy" id="2133958"/>
    <lineage>
        <taxon>Bacteria</taxon>
        <taxon>Bacillati</taxon>
        <taxon>Actinomycetota</taxon>
        <taxon>Actinomycetes</taxon>
        <taxon>Propionibacteriales</taxon>
        <taxon>Nocardioidaceae</taxon>
        <taxon>Nocardioides</taxon>
    </lineage>
</organism>
<comment type="caution">
    <text evidence="3">The sequence shown here is derived from an EMBL/GenBank/DDBJ whole genome shotgun (WGS) entry which is preliminary data.</text>
</comment>
<keyword evidence="4" id="KW-1185">Reference proteome</keyword>
<gene>
    <name evidence="3" type="ORF">C7S10_17640</name>
</gene>
<feature type="transmembrane region" description="Helical" evidence="2">
    <location>
        <begin position="6"/>
        <end position="29"/>
    </location>
</feature>
<dbReference type="RefSeq" id="WP_108345745.1">
    <property type="nucleotide sequence ID" value="NZ_PYXZ01000008.1"/>
</dbReference>
<sequence>MIWILVGLVVAWVAIGPWVLVAVAAALCVPRIRWWFQDRIWISRQHAAIGVAVLAVVSGLVVLVPDGWLPIPQSPGLMMTPSYVGRPATQAALPIGAIPQNPHLARNGAGSSVNDAAATGTYAWAGPKGLEPEVDTAWFGTEECASLAFDTRDRIFALCDDRSGPSLHVLDPDSMRKLATKALPASEGDDESCGGGAFYLDAVDRAVVATTDRRIVAVRTADADGEPDLTTDQTWDLGGAVPKDDCVVALLPDWSGRIWFATTDGLVGTVAPDSGEVRTRDLDEQVTTSFATDETGGTYLVTTHALYRLTAGAAGGPKVDWRTEYDRGDRQKKGQPSQGSGTTPTIIDGGIVAITDNAEPQMNVAFYERSSGREICTAPVFADDASATGSSLVSVGDGVVVENNEGYGGPLSTLLGRGTSQGLARVDVAGGACTVAWTSDQVAPSGLAKVSLANGLLYTYTKRPSWWGVSAWYLTALDARTGRTVFSVRTGTGVLMNNDHAAMTIAPDGTAWIATLAGLVRVRDRTSG</sequence>
<evidence type="ECO:0000256" key="2">
    <source>
        <dbReference type="SAM" id="Phobius"/>
    </source>
</evidence>
<dbReference type="InterPro" id="IPR011047">
    <property type="entry name" value="Quinoprotein_ADH-like_sf"/>
</dbReference>
<proteinExistence type="predicted"/>
<evidence type="ECO:0000256" key="1">
    <source>
        <dbReference type="SAM" id="MobiDB-lite"/>
    </source>
</evidence>